<evidence type="ECO:0000256" key="1">
    <source>
        <dbReference type="ARBA" id="ARBA00022737"/>
    </source>
</evidence>
<dbReference type="InterPro" id="IPR011333">
    <property type="entry name" value="SKP1/BTB/POZ_sf"/>
</dbReference>
<dbReference type="OrthoDB" id="20872at2759"/>
<keyword evidence="2 3" id="KW-0040">ANK repeat</keyword>
<feature type="repeat" description="ANK" evidence="3">
    <location>
        <begin position="387"/>
        <end position="414"/>
    </location>
</feature>
<evidence type="ECO:0000313" key="6">
    <source>
        <dbReference type="EMBL" id="CEO99075.1"/>
    </source>
</evidence>
<dbReference type="Gene3D" id="1.25.40.20">
    <property type="entry name" value="Ankyrin repeat-containing domain"/>
    <property type="match status" value="2"/>
</dbReference>
<proteinExistence type="predicted"/>
<gene>
    <name evidence="6" type="ORF">PBRA_007189</name>
</gene>
<evidence type="ECO:0000259" key="5">
    <source>
        <dbReference type="Pfam" id="PF03931"/>
    </source>
</evidence>
<reference evidence="6 7" key="1">
    <citation type="submission" date="2015-02" db="EMBL/GenBank/DDBJ databases">
        <authorList>
            <person name="Chooi Y.-H."/>
        </authorList>
    </citation>
    <scope>NUCLEOTIDE SEQUENCE [LARGE SCALE GENOMIC DNA]</scope>
    <source>
        <strain evidence="6">E3</strain>
    </source>
</reference>
<dbReference type="InterPro" id="IPR016073">
    <property type="entry name" value="Skp1_comp_POZ"/>
</dbReference>
<dbReference type="InterPro" id="IPR002110">
    <property type="entry name" value="Ankyrin_rpt"/>
</dbReference>
<evidence type="ECO:0000256" key="3">
    <source>
        <dbReference type="PROSITE-ProRule" id="PRU00023"/>
    </source>
</evidence>
<dbReference type="Pfam" id="PF12796">
    <property type="entry name" value="Ank_2"/>
    <property type="match status" value="2"/>
</dbReference>
<feature type="domain" description="SKP1 component POZ" evidence="5">
    <location>
        <begin position="32"/>
        <end position="88"/>
    </location>
</feature>
<feature type="repeat" description="ANK" evidence="3">
    <location>
        <begin position="246"/>
        <end position="271"/>
    </location>
</feature>
<dbReference type="Pfam" id="PF13637">
    <property type="entry name" value="Ank_4"/>
    <property type="match status" value="1"/>
</dbReference>
<dbReference type="AlphaFoldDB" id="A0A0G4IUW3"/>
<dbReference type="Gene3D" id="3.30.710.10">
    <property type="entry name" value="Potassium Channel Kv1.1, Chain A"/>
    <property type="match status" value="1"/>
</dbReference>
<feature type="chain" id="PRO_5005193248" description="SKP1 component POZ domain-containing protein" evidence="4">
    <location>
        <begin position="31"/>
        <end position="414"/>
    </location>
</feature>
<dbReference type="STRING" id="37360.A0A0G4IUW3"/>
<dbReference type="SMART" id="SM00248">
    <property type="entry name" value="ANK"/>
    <property type="match status" value="6"/>
</dbReference>
<accession>A0A0G4IUW3</accession>
<sequence length="414" mass="46064">MSNGNRGHRIIGSWSGLLLTVVLAVAITDAATLISEDGAEFVIDDVTPLAQHSRTIQRMTEDVFNVGIVPLPIIGNHLRLIVEFVTSHFPLENYRVGSAAKWVFKRLHQIMGSDPAMVDQFVQALDYLQMHSLPVAMGWMLRQNPDWLGCSTNRPAFRERPDAYRLIAGPIRLYHLAKKLRHKIREAEDICNLVVSGGNASHIDARRWRYRGNVLHNAAHDGEEFVVEMLLLLTGFNINAQAHEYQGQTALHYAAHGGDSAIVRLLLQQPAVEVNTMGDGNCYAPLHLASTVDVVRELLKHPGINVNIASTDQGQWTPLILAAQYGRDDIVQELLTAPTIRVNQPSGDSFWSDRWTALHWAADHRHINVVQLLVTDPRTEINPRDSLGRTPLTLAVYNGSWAVACMLLDHGAIV</sequence>
<dbReference type="GO" id="GO:0006511">
    <property type="term" value="P:ubiquitin-dependent protein catabolic process"/>
    <property type="evidence" value="ECO:0007669"/>
    <property type="project" value="InterPro"/>
</dbReference>
<evidence type="ECO:0000313" key="7">
    <source>
        <dbReference type="Proteomes" id="UP000039324"/>
    </source>
</evidence>
<evidence type="ECO:0000256" key="2">
    <source>
        <dbReference type="ARBA" id="ARBA00023043"/>
    </source>
</evidence>
<dbReference type="PROSITE" id="PS50088">
    <property type="entry name" value="ANK_REPEAT"/>
    <property type="match status" value="2"/>
</dbReference>
<organism evidence="6 7">
    <name type="scientific">Plasmodiophora brassicae</name>
    <name type="common">Clubroot disease agent</name>
    <dbReference type="NCBI Taxonomy" id="37360"/>
    <lineage>
        <taxon>Eukaryota</taxon>
        <taxon>Sar</taxon>
        <taxon>Rhizaria</taxon>
        <taxon>Endomyxa</taxon>
        <taxon>Phytomyxea</taxon>
        <taxon>Plasmodiophorida</taxon>
        <taxon>Plasmodiophoridae</taxon>
        <taxon>Plasmodiophora</taxon>
    </lineage>
</organism>
<dbReference type="Proteomes" id="UP000039324">
    <property type="component" value="Unassembled WGS sequence"/>
</dbReference>
<dbReference type="Pfam" id="PF03931">
    <property type="entry name" value="Skp1_POZ"/>
    <property type="match status" value="1"/>
</dbReference>
<keyword evidence="7" id="KW-1185">Reference proteome</keyword>
<dbReference type="PANTHER" id="PTHR24198:SF165">
    <property type="entry name" value="ANKYRIN REPEAT-CONTAINING PROTEIN-RELATED"/>
    <property type="match status" value="1"/>
</dbReference>
<dbReference type="InterPro" id="IPR036770">
    <property type="entry name" value="Ankyrin_rpt-contain_sf"/>
</dbReference>
<evidence type="ECO:0000256" key="4">
    <source>
        <dbReference type="SAM" id="SignalP"/>
    </source>
</evidence>
<name>A0A0G4IUW3_PLABS</name>
<feature type="signal peptide" evidence="4">
    <location>
        <begin position="1"/>
        <end position="30"/>
    </location>
</feature>
<protein>
    <recommendedName>
        <fullName evidence="5">SKP1 component POZ domain-containing protein</fullName>
    </recommendedName>
</protein>
<dbReference type="PROSITE" id="PS50297">
    <property type="entry name" value="ANK_REP_REGION"/>
    <property type="match status" value="2"/>
</dbReference>
<dbReference type="EMBL" id="CDSF01000089">
    <property type="protein sequence ID" value="CEO99075.1"/>
    <property type="molecule type" value="Genomic_DNA"/>
</dbReference>
<dbReference type="SUPFAM" id="SSF48403">
    <property type="entry name" value="Ankyrin repeat"/>
    <property type="match status" value="1"/>
</dbReference>
<keyword evidence="4" id="KW-0732">Signal</keyword>
<keyword evidence="1" id="KW-0677">Repeat</keyword>
<dbReference type="PANTHER" id="PTHR24198">
    <property type="entry name" value="ANKYRIN REPEAT AND PROTEIN KINASE DOMAIN-CONTAINING PROTEIN"/>
    <property type="match status" value="1"/>
</dbReference>